<feature type="region of interest" description="Disordered" evidence="1">
    <location>
        <begin position="120"/>
        <end position="141"/>
    </location>
</feature>
<dbReference type="AlphaFoldDB" id="A0AAD3DHR5"/>
<evidence type="ECO:0000256" key="1">
    <source>
        <dbReference type="SAM" id="MobiDB-lite"/>
    </source>
</evidence>
<feature type="non-terminal residue" evidence="2">
    <location>
        <position position="1"/>
    </location>
</feature>
<sequence length="225" mass="24251">AAWHETAFSQVAEAIRSCPVSVQQVRMIALQLLQEQRQQEQQQEGQQGGQQQPTSSSPSDPAPLPDASSFPPEQLQEACLTVSSQLPQLLLQLTVPRVALPPQLLQLLEELGAQVAEAALGAAEQEQERSGEAAEEEEEEGGGLVVDGMMYAQQVVSIVMQAFLVSSYPVPQHWLDAVAPLMSWGRAVWAPGSSAPGELEHQVQLLLAPEQLTTLMYLAGRGGLQ</sequence>
<comment type="caution">
    <text evidence="2">The sequence shown here is derived from an EMBL/GenBank/DDBJ whole genome shotgun (WGS) entry which is preliminary data.</text>
</comment>
<protein>
    <submittedName>
        <fullName evidence="2">Uncharacterized protein</fullName>
    </submittedName>
</protein>
<keyword evidence="3" id="KW-1185">Reference proteome</keyword>
<accession>A0AAD3DHR5</accession>
<dbReference type="EMBL" id="BMAR01000001">
    <property type="protein sequence ID" value="GFR40898.1"/>
    <property type="molecule type" value="Genomic_DNA"/>
</dbReference>
<dbReference type="Proteomes" id="UP001054857">
    <property type="component" value="Unassembled WGS sequence"/>
</dbReference>
<evidence type="ECO:0000313" key="3">
    <source>
        <dbReference type="Proteomes" id="UP001054857"/>
    </source>
</evidence>
<feature type="region of interest" description="Disordered" evidence="1">
    <location>
        <begin position="36"/>
        <end position="71"/>
    </location>
</feature>
<proteinExistence type="predicted"/>
<organism evidence="2 3">
    <name type="scientific">Astrephomene gubernaculifera</name>
    <dbReference type="NCBI Taxonomy" id="47775"/>
    <lineage>
        <taxon>Eukaryota</taxon>
        <taxon>Viridiplantae</taxon>
        <taxon>Chlorophyta</taxon>
        <taxon>core chlorophytes</taxon>
        <taxon>Chlorophyceae</taxon>
        <taxon>CS clade</taxon>
        <taxon>Chlamydomonadales</taxon>
        <taxon>Astrephomenaceae</taxon>
        <taxon>Astrephomene</taxon>
    </lineage>
</organism>
<feature type="non-terminal residue" evidence="2">
    <location>
        <position position="225"/>
    </location>
</feature>
<reference evidence="2 3" key="1">
    <citation type="journal article" date="2021" name="Sci. Rep.">
        <title>Genome sequencing of the multicellular alga Astrephomene provides insights into convergent evolution of germ-soma differentiation.</title>
        <authorList>
            <person name="Yamashita S."/>
            <person name="Yamamoto K."/>
            <person name="Matsuzaki R."/>
            <person name="Suzuki S."/>
            <person name="Yamaguchi H."/>
            <person name="Hirooka S."/>
            <person name="Minakuchi Y."/>
            <person name="Miyagishima S."/>
            <person name="Kawachi M."/>
            <person name="Toyoda A."/>
            <person name="Nozaki H."/>
        </authorList>
    </citation>
    <scope>NUCLEOTIDE SEQUENCE [LARGE SCALE GENOMIC DNA]</scope>
    <source>
        <strain evidence="2 3">NIES-4017</strain>
    </source>
</reference>
<evidence type="ECO:0000313" key="2">
    <source>
        <dbReference type="EMBL" id="GFR40898.1"/>
    </source>
</evidence>
<gene>
    <name evidence="2" type="ORF">Agub_g1552</name>
</gene>
<name>A0AAD3DHR5_9CHLO</name>